<dbReference type="PANTHER" id="PTHR39186">
    <property type="entry name" value="DUF2071 FAMILY PROTEIN"/>
    <property type="match status" value="1"/>
</dbReference>
<proteinExistence type="predicted"/>
<name>A0ABN3TYT9_9ACTN</name>
<evidence type="ECO:0000313" key="1">
    <source>
        <dbReference type="EMBL" id="GAA2720860.1"/>
    </source>
</evidence>
<dbReference type="RefSeq" id="WP_344448919.1">
    <property type="nucleotide sequence ID" value="NZ_BAAATZ010000003.1"/>
</dbReference>
<dbReference type="InterPro" id="IPR018644">
    <property type="entry name" value="DUF2071"/>
</dbReference>
<dbReference type="PANTHER" id="PTHR39186:SF1">
    <property type="entry name" value="DUF2071 DOMAIN-CONTAINING PROTEIN"/>
    <property type="match status" value="1"/>
</dbReference>
<dbReference type="Pfam" id="PF09844">
    <property type="entry name" value="DUF2071"/>
    <property type="match status" value="1"/>
</dbReference>
<comment type="caution">
    <text evidence="1">The sequence shown here is derived from an EMBL/GenBank/DDBJ whole genome shotgun (WGS) entry which is preliminary data.</text>
</comment>
<reference evidence="1 2" key="1">
    <citation type="journal article" date="2019" name="Int. J. Syst. Evol. Microbiol.">
        <title>The Global Catalogue of Microorganisms (GCM) 10K type strain sequencing project: providing services to taxonomists for standard genome sequencing and annotation.</title>
        <authorList>
            <consortium name="The Broad Institute Genomics Platform"/>
            <consortium name="The Broad Institute Genome Sequencing Center for Infectious Disease"/>
            <person name="Wu L."/>
            <person name="Ma J."/>
        </authorList>
    </citation>
    <scope>NUCLEOTIDE SEQUENCE [LARGE SCALE GENOMIC DNA]</scope>
    <source>
        <strain evidence="1 2">JCM 8201</strain>
    </source>
</reference>
<dbReference type="EMBL" id="BAAATZ010000003">
    <property type="protein sequence ID" value="GAA2720860.1"/>
    <property type="molecule type" value="Genomic_DNA"/>
</dbReference>
<dbReference type="Gene3D" id="2.40.400.10">
    <property type="entry name" value="Acetoacetate decarboxylase-like"/>
    <property type="match status" value="1"/>
</dbReference>
<accession>A0ABN3TYT9</accession>
<dbReference type="InterPro" id="IPR023375">
    <property type="entry name" value="ADC_dom_sf"/>
</dbReference>
<protein>
    <submittedName>
        <fullName evidence="1">DUF2071 domain-containing protein</fullName>
    </submittedName>
</protein>
<dbReference type="Proteomes" id="UP001501842">
    <property type="component" value="Unassembled WGS sequence"/>
</dbReference>
<gene>
    <name evidence="1" type="ORF">GCM10010439_09720</name>
</gene>
<keyword evidence="2" id="KW-1185">Reference proteome</keyword>
<organism evidence="1 2">
    <name type="scientific">Actinocorallia aurantiaca</name>
    <dbReference type="NCBI Taxonomy" id="46204"/>
    <lineage>
        <taxon>Bacteria</taxon>
        <taxon>Bacillati</taxon>
        <taxon>Actinomycetota</taxon>
        <taxon>Actinomycetes</taxon>
        <taxon>Streptosporangiales</taxon>
        <taxon>Thermomonosporaceae</taxon>
        <taxon>Actinocorallia</taxon>
    </lineage>
</organism>
<dbReference type="SUPFAM" id="SSF160104">
    <property type="entry name" value="Acetoacetate decarboxylase-like"/>
    <property type="match status" value="1"/>
</dbReference>
<sequence length="238" mass="26322">MDGQPPHLVPRSFTGQSWRDVVFLHWRTAPEAVAPLLPPGVEPDLVDGSAWVGVIGLRMTDLSLAGVPYPSFLELNVRLYGRDADGRQGVVFRAMEASDPVFAAASRAALRLPYTWASMRFAHTGDRVSYATRRLLPAAGRAGVRMRVRTGEPIPRPSPAEISLTARWSLHQRWYGPTLRVPVHHDPWLLHRADLLEWHDDGLLSACGLPPLSQPPESVLYAPATTVRIGLPERLASR</sequence>
<evidence type="ECO:0000313" key="2">
    <source>
        <dbReference type="Proteomes" id="UP001501842"/>
    </source>
</evidence>